<feature type="compositionally biased region" description="Basic and acidic residues" evidence="2">
    <location>
        <begin position="370"/>
        <end position="385"/>
    </location>
</feature>
<protein>
    <submittedName>
        <fullName evidence="3">Uncharacterized protein</fullName>
    </submittedName>
</protein>
<sequence>MSSLSYADEAPVNYDEYDYAGDEMNDEHVEMYGNGDEDSDDDEQRQEVTRNNHATRDKSQTSLNDDANLIDYVVEEEKEIGGTKGEDSYLTSRSTTYSSLISDGGEEEEDEEEEQSVVNEVINKNKTKITAKEEGQMIRARAFITRLDLKVQEKDDAVQQIRQSIYLTKEKITKMEQNKTQLETNITHAQDQQNVTIVNRLSGELNRVEHEIILEHDVLKDLQEKLDVAEMHRTRAIVERGRYNAEDSLLREKETILIDQKQSLVQLRQRQEDWKVAQLKRAHQSTLNTQKQALEQQAAAQRFALDEARRSKKVAHKYLQQTFEKVRTEKRNEEEASRAETERKIKSLLNLRNAIERNKDAITIKLAQKRAQERDSQDAKKREQQSIETEGQNGLFYMLRKERNEKLEQMQKRFADQQEQNRLVIVNKILKEENEKERKRKLYPELYKSNTKPSMTKAKEISSQASQ</sequence>
<name>A0A814B8P2_ADIRI</name>
<evidence type="ECO:0000313" key="3">
    <source>
        <dbReference type="EMBL" id="CAF0925164.1"/>
    </source>
</evidence>
<comment type="caution">
    <text evidence="3">The sequence shown here is derived from an EMBL/GenBank/DDBJ whole genome shotgun (WGS) entry which is preliminary data.</text>
</comment>
<keyword evidence="4" id="KW-1185">Reference proteome</keyword>
<evidence type="ECO:0000313" key="4">
    <source>
        <dbReference type="Proteomes" id="UP000663828"/>
    </source>
</evidence>
<dbReference type="AlphaFoldDB" id="A0A814B8P2"/>
<feature type="region of interest" description="Disordered" evidence="2">
    <location>
        <begin position="436"/>
        <end position="467"/>
    </location>
</feature>
<feature type="region of interest" description="Disordered" evidence="2">
    <location>
        <begin position="368"/>
        <end position="395"/>
    </location>
</feature>
<keyword evidence="1" id="KW-0175">Coiled coil</keyword>
<dbReference type="EMBL" id="CAJNOR010000474">
    <property type="protein sequence ID" value="CAF0925164.1"/>
    <property type="molecule type" value="Genomic_DNA"/>
</dbReference>
<dbReference type="Proteomes" id="UP000663828">
    <property type="component" value="Unassembled WGS sequence"/>
</dbReference>
<feature type="region of interest" description="Disordered" evidence="2">
    <location>
        <begin position="1"/>
        <end position="64"/>
    </location>
</feature>
<feature type="compositionally biased region" description="Acidic residues" evidence="2">
    <location>
        <begin position="35"/>
        <end position="44"/>
    </location>
</feature>
<evidence type="ECO:0000256" key="1">
    <source>
        <dbReference type="SAM" id="Coils"/>
    </source>
</evidence>
<feature type="coiled-coil region" evidence="1">
    <location>
        <begin position="291"/>
        <end position="358"/>
    </location>
</feature>
<evidence type="ECO:0000256" key="2">
    <source>
        <dbReference type="SAM" id="MobiDB-lite"/>
    </source>
</evidence>
<organism evidence="3 4">
    <name type="scientific">Adineta ricciae</name>
    <name type="common">Rotifer</name>
    <dbReference type="NCBI Taxonomy" id="249248"/>
    <lineage>
        <taxon>Eukaryota</taxon>
        <taxon>Metazoa</taxon>
        <taxon>Spiralia</taxon>
        <taxon>Gnathifera</taxon>
        <taxon>Rotifera</taxon>
        <taxon>Eurotatoria</taxon>
        <taxon>Bdelloidea</taxon>
        <taxon>Adinetida</taxon>
        <taxon>Adinetidae</taxon>
        <taxon>Adineta</taxon>
    </lineage>
</organism>
<feature type="compositionally biased region" description="Basic and acidic residues" evidence="2">
    <location>
        <begin position="45"/>
        <end position="59"/>
    </location>
</feature>
<reference evidence="3" key="1">
    <citation type="submission" date="2021-02" db="EMBL/GenBank/DDBJ databases">
        <authorList>
            <person name="Nowell W R."/>
        </authorList>
    </citation>
    <scope>NUCLEOTIDE SEQUENCE</scope>
</reference>
<gene>
    <name evidence="3" type="ORF">XAT740_LOCUS9260</name>
</gene>
<proteinExistence type="predicted"/>
<feature type="compositionally biased region" description="Acidic residues" evidence="2">
    <location>
        <begin position="15"/>
        <end position="25"/>
    </location>
</feature>
<accession>A0A814B8P2</accession>